<dbReference type="Pfam" id="PF00835">
    <property type="entry name" value="SNAP-25"/>
    <property type="match status" value="1"/>
</dbReference>
<dbReference type="InterPro" id="IPR000928">
    <property type="entry name" value="SNAP-25_dom"/>
</dbReference>
<dbReference type="Gene3D" id="1.20.5.110">
    <property type="match status" value="2"/>
</dbReference>
<evidence type="ECO:0000256" key="4">
    <source>
        <dbReference type="ARBA" id="ARBA00023018"/>
    </source>
</evidence>
<sequence length="238" mass="26375">MVGKRGKRGSTNDTLVPCGPDEVRMEDGTVRIMTETELLSRRIDDATEESLDATRRMMAMCEEAKEAGISTLVMLDDQGEQLDRINEGMDQINEDMKDAEKNLDDLNKCCGLCVLPWNKRKGKGDFAKQLKDEDGFSGGDGPRIIVDQNGMGPTGGYITRITNDAREDEMDQNMQEVAGMIGNLRNMAIDMGSEITQQNTQVERIHLKVRLLVSSLLRVPSPHCIVVFRPPCAAILAD</sequence>
<evidence type="ECO:0000256" key="2">
    <source>
        <dbReference type="ARBA" id="ARBA00022599"/>
    </source>
</evidence>
<keyword evidence="11" id="KW-1185">Reference proteome</keyword>
<feature type="domain" description="T-SNARE coiled-coil homology" evidence="9">
    <location>
        <begin position="44"/>
        <end position="106"/>
    </location>
</feature>
<feature type="domain" description="T-SNARE coiled-coil homology" evidence="9">
    <location>
        <begin position="164"/>
        <end position="209"/>
    </location>
</feature>
<dbReference type="GO" id="GO:0043005">
    <property type="term" value="C:neuron projection"/>
    <property type="evidence" value="ECO:0007669"/>
    <property type="project" value="UniProtKB-KW"/>
</dbReference>
<dbReference type="PANTHER" id="PTHR19305:SF14">
    <property type="entry name" value="SYNAPTOSOMAL-ASSOCIATED PROTEIN-RELATED"/>
    <property type="match status" value="1"/>
</dbReference>
<gene>
    <name evidence="10" type="ORF">MCOS_LOCUS7806</name>
</gene>
<dbReference type="GO" id="GO:0031201">
    <property type="term" value="C:SNARE complex"/>
    <property type="evidence" value="ECO:0007669"/>
    <property type="project" value="TreeGrafter"/>
</dbReference>
<dbReference type="AlphaFoldDB" id="A0A158QVF0"/>
<dbReference type="FunFam" id="1.20.5.110:FF:000018">
    <property type="entry name" value="Synaptosomal-associated protein"/>
    <property type="match status" value="1"/>
</dbReference>
<dbReference type="Proteomes" id="UP000267029">
    <property type="component" value="Unassembled WGS sequence"/>
</dbReference>
<comment type="similarity">
    <text evidence="1 7">Belongs to the SNAP-25 family.</text>
</comment>
<evidence type="ECO:0000256" key="1">
    <source>
        <dbReference type="ARBA" id="ARBA00009480"/>
    </source>
</evidence>
<evidence type="ECO:0000313" key="11">
    <source>
        <dbReference type="Proteomes" id="UP000267029"/>
    </source>
</evidence>
<keyword evidence="4" id="KW-0770">Synapse</keyword>
<comment type="subcellular location">
    <subcellularLocation>
        <location evidence="6">Synapse</location>
        <location evidence="6">Synaptosome</location>
    </subcellularLocation>
</comment>
<keyword evidence="5 8" id="KW-0175">Coiled coil</keyword>
<dbReference type="EMBL" id="UXSR01005410">
    <property type="protein sequence ID" value="VDD81803.1"/>
    <property type="molecule type" value="Genomic_DNA"/>
</dbReference>
<evidence type="ECO:0000259" key="9">
    <source>
        <dbReference type="PROSITE" id="PS50192"/>
    </source>
</evidence>
<dbReference type="InterPro" id="IPR000727">
    <property type="entry name" value="T_SNARE_dom"/>
</dbReference>
<dbReference type="PROSITE" id="PS50192">
    <property type="entry name" value="T_SNARE"/>
    <property type="match status" value="2"/>
</dbReference>
<dbReference type="GO" id="GO:0005886">
    <property type="term" value="C:plasma membrane"/>
    <property type="evidence" value="ECO:0007669"/>
    <property type="project" value="TreeGrafter"/>
</dbReference>
<name>A0A158QVF0_MESCO</name>
<dbReference type="GO" id="GO:0098793">
    <property type="term" value="C:presynapse"/>
    <property type="evidence" value="ECO:0007669"/>
    <property type="project" value="GOC"/>
</dbReference>
<keyword evidence="2" id="KW-0771">Synaptosome</keyword>
<dbReference type="OrthoDB" id="19261at2759"/>
<dbReference type="GO" id="GO:0019905">
    <property type="term" value="F:syntaxin binding"/>
    <property type="evidence" value="ECO:0007669"/>
    <property type="project" value="TreeGrafter"/>
</dbReference>
<dbReference type="GO" id="GO:0031629">
    <property type="term" value="P:synaptic vesicle fusion to presynaptic active zone membrane"/>
    <property type="evidence" value="ECO:0007669"/>
    <property type="project" value="TreeGrafter"/>
</dbReference>
<evidence type="ECO:0000256" key="8">
    <source>
        <dbReference type="SAM" id="Coils"/>
    </source>
</evidence>
<proteinExistence type="inferred from homology"/>
<reference evidence="10 11" key="1">
    <citation type="submission" date="2018-10" db="EMBL/GenBank/DDBJ databases">
        <authorList>
            <consortium name="Pathogen Informatics"/>
        </authorList>
    </citation>
    <scope>NUCLEOTIDE SEQUENCE [LARGE SCALE GENOMIC DNA]</scope>
</reference>
<dbReference type="GO" id="GO:0016082">
    <property type="term" value="P:synaptic vesicle priming"/>
    <property type="evidence" value="ECO:0007669"/>
    <property type="project" value="TreeGrafter"/>
</dbReference>
<dbReference type="STRING" id="53468.A0A158QVF0"/>
<dbReference type="SMART" id="SM00397">
    <property type="entry name" value="t_SNARE"/>
    <property type="match status" value="2"/>
</dbReference>
<protein>
    <recommendedName>
        <fullName evidence="7">Synaptosomal-associated protein</fullName>
    </recommendedName>
</protein>
<organism evidence="10 11">
    <name type="scientific">Mesocestoides corti</name>
    <name type="common">Flatworm</name>
    <dbReference type="NCBI Taxonomy" id="53468"/>
    <lineage>
        <taxon>Eukaryota</taxon>
        <taxon>Metazoa</taxon>
        <taxon>Spiralia</taxon>
        <taxon>Lophotrochozoa</taxon>
        <taxon>Platyhelminthes</taxon>
        <taxon>Cestoda</taxon>
        <taxon>Eucestoda</taxon>
        <taxon>Cyclophyllidea</taxon>
        <taxon>Mesocestoididae</taxon>
        <taxon>Mesocestoides</taxon>
    </lineage>
</organism>
<dbReference type="GO" id="GO:0005484">
    <property type="term" value="F:SNAP receptor activity"/>
    <property type="evidence" value="ECO:0007669"/>
    <property type="project" value="TreeGrafter"/>
</dbReference>
<evidence type="ECO:0000313" key="10">
    <source>
        <dbReference type="EMBL" id="VDD81803.1"/>
    </source>
</evidence>
<evidence type="ECO:0000256" key="5">
    <source>
        <dbReference type="ARBA" id="ARBA00023054"/>
    </source>
</evidence>
<dbReference type="SUPFAM" id="SSF58038">
    <property type="entry name" value="SNARE fusion complex"/>
    <property type="match status" value="2"/>
</dbReference>
<feature type="coiled-coil region" evidence="8">
    <location>
        <begin position="75"/>
        <end position="109"/>
    </location>
</feature>
<keyword evidence="3" id="KW-0677">Repeat</keyword>
<dbReference type="FunFam" id="1.20.5.110:FF:000007">
    <property type="entry name" value="Synaptosomal-associated protein"/>
    <property type="match status" value="1"/>
</dbReference>
<evidence type="ECO:0000256" key="7">
    <source>
        <dbReference type="RuleBase" id="RU003496"/>
    </source>
</evidence>
<accession>A0A158QVF0</accession>
<dbReference type="CDD" id="cd15889">
    <property type="entry name" value="SNARE_SNAP25N_23N"/>
    <property type="match status" value="1"/>
</dbReference>
<dbReference type="PANTHER" id="PTHR19305">
    <property type="entry name" value="SYNAPTOSOMAL ASSOCIATED PROTEIN"/>
    <property type="match status" value="1"/>
</dbReference>
<evidence type="ECO:0000256" key="3">
    <source>
        <dbReference type="ARBA" id="ARBA00022737"/>
    </source>
</evidence>
<evidence type="ECO:0000256" key="6">
    <source>
        <dbReference type="ARBA" id="ARBA00034102"/>
    </source>
</evidence>